<dbReference type="PIRSF" id="PIRSF000709">
    <property type="entry name" value="6PFK_2-Ptase"/>
    <property type="match status" value="1"/>
</dbReference>
<dbReference type="Pfam" id="PF00300">
    <property type="entry name" value="His_Phos_1"/>
    <property type="match status" value="1"/>
</dbReference>
<dbReference type="CDD" id="cd07067">
    <property type="entry name" value="HP_PGM_like"/>
    <property type="match status" value="1"/>
</dbReference>
<keyword evidence="4" id="KW-1185">Reference proteome</keyword>
<dbReference type="EMBL" id="CP028942">
    <property type="protein sequence ID" value="QKM65571.1"/>
    <property type="molecule type" value="Genomic_DNA"/>
</dbReference>
<dbReference type="KEGG" id="ptrp:DCO17_10175"/>
<accession>A0A6M9PZB1</accession>
<evidence type="ECO:0000313" key="4">
    <source>
        <dbReference type="Proteomes" id="UP000503312"/>
    </source>
</evidence>
<dbReference type="GO" id="GO:0005829">
    <property type="term" value="C:cytosol"/>
    <property type="evidence" value="ECO:0007669"/>
    <property type="project" value="TreeGrafter"/>
</dbReference>
<dbReference type="SMART" id="SM00855">
    <property type="entry name" value="PGAM"/>
    <property type="match status" value="1"/>
</dbReference>
<evidence type="ECO:0000313" key="3">
    <source>
        <dbReference type="EMBL" id="QKM65571.1"/>
    </source>
</evidence>
<dbReference type="RefSeq" id="WP_173956603.1">
    <property type="nucleotide sequence ID" value="NZ_CP028942.1"/>
</dbReference>
<name>A0A6M9PZB1_9BURK</name>
<dbReference type="InterPro" id="IPR029033">
    <property type="entry name" value="His_PPase_superfam"/>
</dbReference>
<feature type="active site" description="Proton donor/acceptor" evidence="1">
    <location>
        <position position="86"/>
    </location>
</feature>
<dbReference type="InterPro" id="IPR013078">
    <property type="entry name" value="His_Pase_superF_clade-1"/>
</dbReference>
<dbReference type="AlphaFoldDB" id="A0A6M9PZB1"/>
<dbReference type="InterPro" id="IPR001345">
    <property type="entry name" value="PG/BPGM_mutase_AS"/>
</dbReference>
<feature type="binding site" evidence="2">
    <location>
        <position position="62"/>
    </location>
    <ligand>
        <name>substrate</name>
    </ligand>
</feature>
<dbReference type="Proteomes" id="UP000503312">
    <property type="component" value="Chromosome"/>
</dbReference>
<dbReference type="InterPro" id="IPR050275">
    <property type="entry name" value="PGM_Phosphatase"/>
</dbReference>
<reference evidence="3 4" key="1">
    <citation type="submission" date="2018-04" db="EMBL/GenBank/DDBJ databases">
        <title>Polynucleobacter sp. UH21B genome.</title>
        <authorList>
            <person name="Hahn M.W."/>
        </authorList>
    </citation>
    <scope>NUCLEOTIDE SEQUENCE [LARGE SCALE GENOMIC DNA]</scope>
    <source>
        <strain evidence="3 4">MWH-UH21B</strain>
    </source>
</reference>
<feature type="active site" description="Tele-phosphohistidine intermediate" evidence="1">
    <location>
        <position position="11"/>
    </location>
</feature>
<dbReference type="PANTHER" id="PTHR48100:SF44">
    <property type="entry name" value="PHOSPHATASE C1620.13-RELATED"/>
    <property type="match status" value="1"/>
</dbReference>
<protein>
    <submittedName>
        <fullName evidence="3">Histidine phosphatase family protein</fullName>
    </submittedName>
</protein>
<gene>
    <name evidence="3" type="ORF">DCO17_10175</name>
</gene>
<proteinExistence type="predicted"/>
<feature type="binding site" evidence="2">
    <location>
        <begin position="10"/>
        <end position="17"/>
    </location>
    <ligand>
        <name>substrate</name>
    </ligand>
</feature>
<evidence type="ECO:0000256" key="1">
    <source>
        <dbReference type="PIRSR" id="PIRSR613078-1"/>
    </source>
</evidence>
<organism evidence="3 4">
    <name type="scientific">Polynucleobacter tropicus</name>
    <dbReference type="NCBI Taxonomy" id="1743174"/>
    <lineage>
        <taxon>Bacteria</taxon>
        <taxon>Pseudomonadati</taxon>
        <taxon>Pseudomonadota</taxon>
        <taxon>Betaproteobacteria</taxon>
        <taxon>Burkholderiales</taxon>
        <taxon>Burkholderiaceae</taxon>
        <taxon>Polynucleobacter</taxon>
    </lineage>
</organism>
<dbReference type="SUPFAM" id="SSF53254">
    <property type="entry name" value="Phosphoglycerate mutase-like"/>
    <property type="match status" value="1"/>
</dbReference>
<dbReference type="GO" id="GO:0016791">
    <property type="term" value="F:phosphatase activity"/>
    <property type="evidence" value="ECO:0007669"/>
    <property type="project" value="TreeGrafter"/>
</dbReference>
<dbReference type="PANTHER" id="PTHR48100">
    <property type="entry name" value="BROAD-SPECIFICITY PHOSPHATASE YOR283W-RELATED"/>
    <property type="match status" value="1"/>
</dbReference>
<sequence length="214" mass="23944">MKTTRFCLVRHGETDWNVARRLQGHTDIPLNQHGIAQAIQMAKALKAIDLQFDVLYSSDLQRAANTAGAIEEKFSVTAIIDQQLRERHLGALQGLTTEEGPQLKPDLWAIHLSRNLDHTLEGGESIKQFANRIHTALENIRMQYAGKTILLVSHGGALDMMYRLASNQSLESEKAVAVPNASLNWISHNGYSWQVDKWADTSHLENIALDNLDL</sequence>
<dbReference type="PROSITE" id="PS00175">
    <property type="entry name" value="PG_MUTASE"/>
    <property type="match status" value="1"/>
</dbReference>
<dbReference type="Gene3D" id="3.40.50.1240">
    <property type="entry name" value="Phosphoglycerate mutase-like"/>
    <property type="match status" value="1"/>
</dbReference>
<evidence type="ECO:0000256" key="2">
    <source>
        <dbReference type="PIRSR" id="PIRSR613078-2"/>
    </source>
</evidence>